<feature type="domain" description="Glycosyltransferase 2-like" evidence="6">
    <location>
        <begin position="5"/>
        <end position="112"/>
    </location>
</feature>
<dbReference type="Proteomes" id="UP000199040">
    <property type="component" value="Unassembled WGS sequence"/>
</dbReference>
<keyword evidence="5" id="KW-0472">Membrane</keyword>
<evidence type="ECO:0000256" key="2">
    <source>
        <dbReference type="ARBA" id="ARBA00022475"/>
    </source>
</evidence>
<evidence type="ECO:0000259" key="6">
    <source>
        <dbReference type="Pfam" id="PF00535"/>
    </source>
</evidence>
<dbReference type="PANTHER" id="PTHR43646:SF2">
    <property type="entry name" value="GLYCOSYLTRANSFERASE 2-LIKE DOMAIN-CONTAINING PROTEIN"/>
    <property type="match status" value="1"/>
</dbReference>
<evidence type="ECO:0000256" key="4">
    <source>
        <dbReference type="ARBA" id="ARBA00022679"/>
    </source>
</evidence>
<gene>
    <name evidence="7" type="ORF">SAMN04487959_11561</name>
</gene>
<accession>A0A1I3EYF8</accession>
<evidence type="ECO:0000256" key="3">
    <source>
        <dbReference type="ARBA" id="ARBA00022676"/>
    </source>
</evidence>
<organism evidence="7 8">
    <name type="scientific">Modicisalibacter xianhensis</name>
    <dbReference type="NCBI Taxonomy" id="442341"/>
    <lineage>
        <taxon>Bacteria</taxon>
        <taxon>Pseudomonadati</taxon>
        <taxon>Pseudomonadota</taxon>
        <taxon>Gammaproteobacteria</taxon>
        <taxon>Oceanospirillales</taxon>
        <taxon>Halomonadaceae</taxon>
        <taxon>Modicisalibacter</taxon>
    </lineage>
</organism>
<dbReference type="AlphaFoldDB" id="A0A1I3EYF8"/>
<evidence type="ECO:0000313" key="7">
    <source>
        <dbReference type="EMBL" id="SFI03920.1"/>
    </source>
</evidence>
<sequence length="185" mass="20696">MKHFCVIIDTRRGYSRLGRCLRAVAKAVANVRGSVDIILIADRVRSRLVTLAEQHAARIVKLPSGPRGQRYNTIANSVQAEVLVFIDATAEIPPGWFVHVEDALHDHWNAVTLTAESRVPAWLAHFYHPTGRTMALAIRRTWFERVGGFDPDLDHTAERDLAGRLLACHARVMQHHPTGDAQRAS</sequence>
<evidence type="ECO:0000313" key="8">
    <source>
        <dbReference type="Proteomes" id="UP000199040"/>
    </source>
</evidence>
<dbReference type="PANTHER" id="PTHR43646">
    <property type="entry name" value="GLYCOSYLTRANSFERASE"/>
    <property type="match status" value="1"/>
</dbReference>
<dbReference type="GO" id="GO:0005886">
    <property type="term" value="C:plasma membrane"/>
    <property type="evidence" value="ECO:0007669"/>
    <property type="project" value="UniProtKB-SubCell"/>
</dbReference>
<proteinExistence type="predicted"/>
<protein>
    <submittedName>
        <fullName evidence="7">Glycosyl transferase family 2</fullName>
    </submittedName>
</protein>
<keyword evidence="2" id="KW-1003">Cell membrane</keyword>
<dbReference type="Gene3D" id="3.90.550.10">
    <property type="entry name" value="Spore Coat Polysaccharide Biosynthesis Protein SpsA, Chain A"/>
    <property type="match status" value="1"/>
</dbReference>
<name>A0A1I3EYF8_9GAMM</name>
<evidence type="ECO:0000256" key="1">
    <source>
        <dbReference type="ARBA" id="ARBA00004236"/>
    </source>
</evidence>
<keyword evidence="4 7" id="KW-0808">Transferase</keyword>
<dbReference type="InterPro" id="IPR001173">
    <property type="entry name" value="Glyco_trans_2-like"/>
</dbReference>
<evidence type="ECO:0000256" key="5">
    <source>
        <dbReference type="ARBA" id="ARBA00023136"/>
    </source>
</evidence>
<keyword evidence="8" id="KW-1185">Reference proteome</keyword>
<dbReference type="InterPro" id="IPR029044">
    <property type="entry name" value="Nucleotide-diphossugar_trans"/>
</dbReference>
<keyword evidence="3" id="KW-0328">Glycosyltransferase</keyword>
<dbReference type="GO" id="GO:0016757">
    <property type="term" value="F:glycosyltransferase activity"/>
    <property type="evidence" value="ECO:0007669"/>
    <property type="project" value="UniProtKB-KW"/>
</dbReference>
<reference evidence="7 8" key="1">
    <citation type="submission" date="2016-10" db="EMBL/GenBank/DDBJ databases">
        <authorList>
            <person name="de Groot N.N."/>
        </authorList>
    </citation>
    <scope>NUCLEOTIDE SEQUENCE [LARGE SCALE GENOMIC DNA]</scope>
    <source>
        <strain evidence="7 8">CGMCC 1.6848</strain>
    </source>
</reference>
<dbReference type="Pfam" id="PF00535">
    <property type="entry name" value="Glycos_transf_2"/>
    <property type="match status" value="1"/>
</dbReference>
<dbReference type="EMBL" id="FOPY01000015">
    <property type="protein sequence ID" value="SFI03920.1"/>
    <property type="molecule type" value="Genomic_DNA"/>
</dbReference>
<dbReference type="STRING" id="442341.SAMN04487959_11561"/>
<comment type="subcellular location">
    <subcellularLocation>
        <location evidence="1">Cell membrane</location>
    </subcellularLocation>
</comment>
<dbReference type="RefSeq" id="WP_092849106.1">
    <property type="nucleotide sequence ID" value="NZ_FOPY01000015.1"/>
</dbReference>
<dbReference type="SUPFAM" id="SSF53448">
    <property type="entry name" value="Nucleotide-diphospho-sugar transferases"/>
    <property type="match status" value="1"/>
</dbReference>